<reference evidence="2 3" key="1">
    <citation type="submission" date="2016-10" db="EMBL/GenBank/DDBJ databases">
        <title>Draft Genome sequence of Roseomonas sp. strain M3.</title>
        <authorList>
            <person name="Subhash Y."/>
            <person name="Lee S."/>
        </authorList>
    </citation>
    <scope>NUCLEOTIDE SEQUENCE [LARGE SCALE GENOMIC DNA]</scope>
    <source>
        <strain evidence="2 3">M3</strain>
    </source>
</reference>
<accession>A0A1V2H3E6</accession>
<evidence type="ECO:0000313" key="2">
    <source>
        <dbReference type="EMBL" id="ONG54018.1"/>
    </source>
</evidence>
<dbReference type="InterPro" id="IPR006119">
    <property type="entry name" value="Resolv_N"/>
</dbReference>
<proteinExistence type="predicted"/>
<dbReference type="GO" id="GO:0003677">
    <property type="term" value="F:DNA binding"/>
    <property type="evidence" value="ECO:0007669"/>
    <property type="project" value="InterPro"/>
</dbReference>
<keyword evidence="3" id="KW-1185">Reference proteome</keyword>
<dbReference type="SUPFAM" id="SSF53041">
    <property type="entry name" value="Resolvase-like"/>
    <property type="match status" value="1"/>
</dbReference>
<dbReference type="InterPro" id="IPR036162">
    <property type="entry name" value="Resolvase-like_N_sf"/>
</dbReference>
<gene>
    <name evidence="2" type="ORF">BKE38_11115</name>
</gene>
<dbReference type="AlphaFoldDB" id="A0A1V2H3E6"/>
<dbReference type="Pfam" id="PF00239">
    <property type="entry name" value="Resolvase"/>
    <property type="match status" value="1"/>
</dbReference>
<organism evidence="2 3">
    <name type="scientific">Teichococcus deserti</name>
    <dbReference type="NCBI Taxonomy" id="1817963"/>
    <lineage>
        <taxon>Bacteria</taxon>
        <taxon>Pseudomonadati</taxon>
        <taxon>Pseudomonadota</taxon>
        <taxon>Alphaproteobacteria</taxon>
        <taxon>Acetobacterales</taxon>
        <taxon>Roseomonadaceae</taxon>
        <taxon>Roseomonas</taxon>
    </lineage>
</organism>
<dbReference type="Gene3D" id="3.40.50.1390">
    <property type="entry name" value="Resolvase, N-terminal catalytic domain"/>
    <property type="match status" value="1"/>
</dbReference>
<dbReference type="GO" id="GO:0000150">
    <property type="term" value="F:DNA strand exchange activity"/>
    <property type="evidence" value="ECO:0007669"/>
    <property type="project" value="InterPro"/>
</dbReference>
<evidence type="ECO:0000259" key="1">
    <source>
        <dbReference type="PROSITE" id="PS51736"/>
    </source>
</evidence>
<evidence type="ECO:0000313" key="3">
    <source>
        <dbReference type="Proteomes" id="UP000188879"/>
    </source>
</evidence>
<dbReference type="EMBL" id="MLCO01000090">
    <property type="protein sequence ID" value="ONG54018.1"/>
    <property type="molecule type" value="Genomic_DNA"/>
</dbReference>
<protein>
    <recommendedName>
        <fullName evidence="1">Resolvase/invertase-type recombinase catalytic domain-containing protein</fullName>
    </recommendedName>
</protein>
<name>A0A1V2H3E6_9PROT</name>
<comment type="caution">
    <text evidence="2">The sequence shown here is derived from an EMBL/GenBank/DDBJ whole genome shotgun (WGS) entry which is preliminary data.</text>
</comment>
<sequence length="120" mass="12732">MPVVNRLTVHILAAVAEEEARLISTRTKAALATAKARGVHLGNPRLLARDPATSTKGNLVQIENAQRYAAAVLPTIKRVRRAGAVTLAEIAEALMACGVPAPRGGRQWAPAQVRRILLSA</sequence>
<dbReference type="PROSITE" id="PS51736">
    <property type="entry name" value="RECOMBINASES_3"/>
    <property type="match status" value="1"/>
</dbReference>
<dbReference type="OrthoDB" id="2290206at2"/>
<feature type="domain" description="Resolvase/invertase-type recombinase catalytic" evidence="1">
    <location>
        <begin position="1"/>
        <end position="38"/>
    </location>
</feature>
<dbReference type="Proteomes" id="UP000188879">
    <property type="component" value="Unassembled WGS sequence"/>
</dbReference>